<reference evidence="9" key="3">
    <citation type="submission" date="2016-03" db="UniProtKB">
        <authorList>
            <consortium name="EnsemblProtists"/>
        </authorList>
    </citation>
    <scope>IDENTIFICATION</scope>
</reference>
<accession>L1JWU5</accession>
<proteinExistence type="predicted"/>
<keyword evidence="2" id="KW-0444">Lipid biosynthesis</keyword>
<name>L1JWU5_GUITC</name>
<keyword evidence="6" id="KW-0472">Membrane</keyword>
<dbReference type="STRING" id="905079.L1JWU5"/>
<dbReference type="KEGG" id="gtt:GUITHDRAFT_84467"/>
<dbReference type="GeneID" id="17309779"/>
<evidence type="ECO:0000313" key="10">
    <source>
        <dbReference type="Proteomes" id="UP000011087"/>
    </source>
</evidence>
<protein>
    <recommendedName>
        <fullName evidence="7">Phospholipid/glycerol acyltransferase domain-containing protein</fullName>
    </recommendedName>
</protein>
<reference evidence="8 10" key="1">
    <citation type="journal article" date="2012" name="Nature">
        <title>Algal genomes reveal evolutionary mosaicism and the fate of nucleomorphs.</title>
        <authorList>
            <consortium name="DOE Joint Genome Institute"/>
            <person name="Curtis B.A."/>
            <person name="Tanifuji G."/>
            <person name="Burki F."/>
            <person name="Gruber A."/>
            <person name="Irimia M."/>
            <person name="Maruyama S."/>
            <person name="Arias M.C."/>
            <person name="Ball S.G."/>
            <person name="Gile G.H."/>
            <person name="Hirakawa Y."/>
            <person name="Hopkins J.F."/>
            <person name="Kuo A."/>
            <person name="Rensing S.A."/>
            <person name="Schmutz J."/>
            <person name="Symeonidi A."/>
            <person name="Elias M."/>
            <person name="Eveleigh R.J."/>
            <person name="Herman E.K."/>
            <person name="Klute M.J."/>
            <person name="Nakayama T."/>
            <person name="Obornik M."/>
            <person name="Reyes-Prieto A."/>
            <person name="Armbrust E.V."/>
            <person name="Aves S.J."/>
            <person name="Beiko R.G."/>
            <person name="Coutinho P."/>
            <person name="Dacks J.B."/>
            <person name="Durnford D.G."/>
            <person name="Fast N.M."/>
            <person name="Green B.R."/>
            <person name="Grisdale C.J."/>
            <person name="Hempel F."/>
            <person name="Henrissat B."/>
            <person name="Hoppner M.P."/>
            <person name="Ishida K."/>
            <person name="Kim E."/>
            <person name="Koreny L."/>
            <person name="Kroth P.G."/>
            <person name="Liu Y."/>
            <person name="Malik S.B."/>
            <person name="Maier U.G."/>
            <person name="McRose D."/>
            <person name="Mock T."/>
            <person name="Neilson J.A."/>
            <person name="Onodera N.T."/>
            <person name="Poole A.M."/>
            <person name="Pritham E.J."/>
            <person name="Richards T.A."/>
            <person name="Rocap G."/>
            <person name="Roy S.W."/>
            <person name="Sarai C."/>
            <person name="Schaack S."/>
            <person name="Shirato S."/>
            <person name="Slamovits C.H."/>
            <person name="Spencer D.F."/>
            <person name="Suzuki S."/>
            <person name="Worden A.Z."/>
            <person name="Zauner S."/>
            <person name="Barry K."/>
            <person name="Bell C."/>
            <person name="Bharti A.K."/>
            <person name="Crow J.A."/>
            <person name="Grimwood J."/>
            <person name="Kramer R."/>
            <person name="Lindquist E."/>
            <person name="Lucas S."/>
            <person name="Salamov A."/>
            <person name="McFadden G.I."/>
            <person name="Lane C.E."/>
            <person name="Keeling P.J."/>
            <person name="Gray M.W."/>
            <person name="Grigoriev I.V."/>
            <person name="Archibald J.M."/>
        </authorList>
    </citation>
    <scope>NUCLEOTIDE SEQUENCE</scope>
    <source>
        <strain evidence="8 10">CCMP2712</strain>
    </source>
</reference>
<dbReference type="RefSeq" id="XP_005839792.1">
    <property type="nucleotide sequence ID" value="XM_005839735.1"/>
</dbReference>
<feature type="domain" description="Phospholipid/glycerol acyltransferase" evidence="7">
    <location>
        <begin position="91"/>
        <end position="204"/>
    </location>
</feature>
<dbReference type="PANTHER" id="PTHR10434:SF64">
    <property type="entry name" value="1-ACYL-SN-GLYCEROL-3-PHOSPHATE ACYLTRANSFERASE-RELATED"/>
    <property type="match status" value="1"/>
</dbReference>
<keyword evidence="10" id="KW-1185">Reference proteome</keyword>
<feature type="transmembrane region" description="Helical" evidence="6">
    <location>
        <begin position="20"/>
        <end position="43"/>
    </location>
</feature>
<evidence type="ECO:0000256" key="5">
    <source>
        <dbReference type="ARBA" id="ARBA00023315"/>
    </source>
</evidence>
<keyword evidence="4" id="KW-0443">Lipid metabolism</keyword>
<evidence type="ECO:0000256" key="3">
    <source>
        <dbReference type="ARBA" id="ARBA00022679"/>
    </source>
</evidence>
<dbReference type="eggNOG" id="KOG2848">
    <property type="taxonomic scope" value="Eukaryota"/>
</dbReference>
<comment type="pathway">
    <text evidence="1">Lipid metabolism.</text>
</comment>
<dbReference type="PANTHER" id="PTHR10434">
    <property type="entry name" value="1-ACYL-SN-GLYCEROL-3-PHOSPHATE ACYLTRANSFERASE"/>
    <property type="match status" value="1"/>
</dbReference>
<evidence type="ECO:0000256" key="1">
    <source>
        <dbReference type="ARBA" id="ARBA00005189"/>
    </source>
</evidence>
<evidence type="ECO:0000313" key="9">
    <source>
        <dbReference type="EnsemblProtists" id="EKX52812"/>
    </source>
</evidence>
<dbReference type="GO" id="GO:0003841">
    <property type="term" value="F:1-acylglycerol-3-phosphate O-acyltransferase activity"/>
    <property type="evidence" value="ECO:0007669"/>
    <property type="project" value="TreeGrafter"/>
</dbReference>
<dbReference type="OrthoDB" id="417078at2759"/>
<sequence length="278" mass="31861">MGNSSVFQPGTALTLFMSILFWGYVVFHTIFIGFPIAVLIRLLHLFYDRERRVLLHWWTTQWAYHYHHWNPFCQTTILGRENIKKVRDNAVIFVCNHQSTTDIMLLYGIETHFKWVSKSSNFMIPFIGWNMWMNDYVPVKRGDKDSVHKMFEHCKKHLKAGNSLVFFPEGSRSTDGQIKAFKPGAFSLAMEAKVPIVPLVLDGSADCLTAGKGMTVAIYNGGGWNITLKALEPIYPDKFGNSVESLMEKVRNIMVEDFEKIKSDNIAKGKKSTSKKLR</sequence>
<keyword evidence="6" id="KW-0812">Transmembrane</keyword>
<evidence type="ECO:0000256" key="4">
    <source>
        <dbReference type="ARBA" id="ARBA00023098"/>
    </source>
</evidence>
<dbReference type="SMART" id="SM00563">
    <property type="entry name" value="PlsC"/>
    <property type="match status" value="1"/>
</dbReference>
<dbReference type="Proteomes" id="UP000011087">
    <property type="component" value="Unassembled WGS sequence"/>
</dbReference>
<keyword evidence="5" id="KW-0012">Acyltransferase</keyword>
<dbReference type="EMBL" id="JH992971">
    <property type="protein sequence ID" value="EKX52812.1"/>
    <property type="molecule type" value="Genomic_DNA"/>
</dbReference>
<dbReference type="OMA" id="FYPTPGM"/>
<dbReference type="EnsemblProtists" id="EKX52812">
    <property type="protein sequence ID" value="EKX52812"/>
    <property type="gene ID" value="GUITHDRAFT_84467"/>
</dbReference>
<keyword evidence="3" id="KW-0808">Transferase</keyword>
<evidence type="ECO:0000256" key="2">
    <source>
        <dbReference type="ARBA" id="ARBA00022516"/>
    </source>
</evidence>
<organism evidence="8">
    <name type="scientific">Guillardia theta (strain CCMP2712)</name>
    <name type="common">Cryptophyte</name>
    <dbReference type="NCBI Taxonomy" id="905079"/>
    <lineage>
        <taxon>Eukaryota</taxon>
        <taxon>Cryptophyceae</taxon>
        <taxon>Pyrenomonadales</taxon>
        <taxon>Geminigeraceae</taxon>
        <taxon>Guillardia</taxon>
    </lineage>
</organism>
<dbReference type="SUPFAM" id="SSF69593">
    <property type="entry name" value="Glycerol-3-phosphate (1)-acyltransferase"/>
    <property type="match status" value="1"/>
</dbReference>
<keyword evidence="6" id="KW-1133">Transmembrane helix</keyword>
<dbReference type="PaxDb" id="55529-EKX52812"/>
<dbReference type="InterPro" id="IPR002123">
    <property type="entry name" value="Plipid/glycerol_acylTrfase"/>
</dbReference>
<dbReference type="HOGENOM" id="CLU_027938_6_2_1"/>
<dbReference type="Pfam" id="PF01553">
    <property type="entry name" value="Acyltransferase"/>
    <property type="match status" value="1"/>
</dbReference>
<dbReference type="AlphaFoldDB" id="L1JWU5"/>
<evidence type="ECO:0000313" key="8">
    <source>
        <dbReference type="EMBL" id="EKX52812.1"/>
    </source>
</evidence>
<reference evidence="10" key="2">
    <citation type="submission" date="2012-11" db="EMBL/GenBank/DDBJ databases">
        <authorList>
            <person name="Kuo A."/>
            <person name="Curtis B.A."/>
            <person name="Tanifuji G."/>
            <person name="Burki F."/>
            <person name="Gruber A."/>
            <person name="Irimia M."/>
            <person name="Maruyama S."/>
            <person name="Arias M.C."/>
            <person name="Ball S.G."/>
            <person name="Gile G.H."/>
            <person name="Hirakawa Y."/>
            <person name="Hopkins J.F."/>
            <person name="Rensing S.A."/>
            <person name="Schmutz J."/>
            <person name="Symeonidi A."/>
            <person name="Elias M."/>
            <person name="Eveleigh R.J."/>
            <person name="Herman E.K."/>
            <person name="Klute M.J."/>
            <person name="Nakayama T."/>
            <person name="Obornik M."/>
            <person name="Reyes-Prieto A."/>
            <person name="Armbrust E.V."/>
            <person name="Aves S.J."/>
            <person name="Beiko R.G."/>
            <person name="Coutinho P."/>
            <person name="Dacks J.B."/>
            <person name="Durnford D.G."/>
            <person name="Fast N.M."/>
            <person name="Green B.R."/>
            <person name="Grisdale C."/>
            <person name="Hempe F."/>
            <person name="Henrissat B."/>
            <person name="Hoppner M.P."/>
            <person name="Ishida K.-I."/>
            <person name="Kim E."/>
            <person name="Koreny L."/>
            <person name="Kroth P.G."/>
            <person name="Liu Y."/>
            <person name="Malik S.-B."/>
            <person name="Maier U.G."/>
            <person name="McRose D."/>
            <person name="Mock T."/>
            <person name="Neilson J.A."/>
            <person name="Onodera N.T."/>
            <person name="Poole A.M."/>
            <person name="Pritham E.J."/>
            <person name="Richards T.A."/>
            <person name="Rocap G."/>
            <person name="Roy S.W."/>
            <person name="Sarai C."/>
            <person name="Schaack S."/>
            <person name="Shirato S."/>
            <person name="Slamovits C.H."/>
            <person name="Spencer D.F."/>
            <person name="Suzuki S."/>
            <person name="Worden A.Z."/>
            <person name="Zauner S."/>
            <person name="Barry K."/>
            <person name="Bell C."/>
            <person name="Bharti A.K."/>
            <person name="Crow J.A."/>
            <person name="Grimwood J."/>
            <person name="Kramer R."/>
            <person name="Lindquist E."/>
            <person name="Lucas S."/>
            <person name="Salamov A."/>
            <person name="McFadden G.I."/>
            <person name="Lane C.E."/>
            <person name="Keeling P.J."/>
            <person name="Gray M.W."/>
            <person name="Grigoriev I.V."/>
            <person name="Archibald J.M."/>
        </authorList>
    </citation>
    <scope>NUCLEOTIDE SEQUENCE</scope>
    <source>
        <strain evidence="10">CCMP2712</strain>
    </source>
</reference>
<evidence type="ECO:0000259" key="7">
    <source>
        <dbReference type="SMART" id="SM00563"/>
    </source>
</evidence>
<dbReference type="GO" id="GO:0006654">
    <property type="term" value="P:phosphatidic acid biosynthetic process"/>
    <property type="evidence" value="ECO:0007669"/>
    <property type="project" value="TreeGrafter"/>
</dbReference>
<gene>
    <name evidence="8" type="ORF">GUITHDRAFT_84467</name>
</gene>
<dbReference type="CDD" id="cd07989">
    <property type="entry name" value="LPLAT_AGPAT-like"/>
    <property type="match status" value="1"/>
</dbReference>
<evidence type="ECO:0000256" key="6">
    <source>
        <dbReference type="SAM" id="Phobius"/>
    </source>
</evidence>